<organism evidence="1 2">
    <name type="scientific">Cryoendolithus antarcticus</name>
    <dbReference type="NCBI Taxonomy" id="1507870"/>
    <lineage>
        <taxon>Eukaryota</taxon>
        <taxon>Fungi</taxon>
        <taxon>Dikarya</taxon>
        <taxon>Ascomycota</taxon>
        <taxon>Pezizomycotina</taxon>
        <taxon>Dothideomycetes</taxon>
        <taxon>Dothideomycetidae</taxon>
        <taxon>Cladosporiales</taxon>
        <taxon>Cladosporiaceae</taxon>
        <taxon>Cryoendolithus</taxon>
    </lineage>
</organism>
<protein>
    <submittedName>
        <fullName evidence="1">Uncharacterized protein</fullName>
    </submittedName>
</protein>
<dbReference type="EMBL" id="NAJO01000063">
    <property type="protein sequence ID" value="OQN96676.1"/>
    <property type="molecule type" value="Genomic_DNA"/>
</dbReference>
<dbReference type="Proteomes" id="UP000192596">
    <property type="component" value="Unassembled WGS sequence"/>
</dbReference>
<evidence type="ECO:0000313" key="1">
    <source>
        <dbReference type="EMBL" id="OQN96676.1"/>
    </source>
</evidence>
<proteinExistence type="predicted"/>
<dbReference type="InParanoid" id="A0A1V8SBZ9"/>
<evidence type="ECO:0000313" key="2">
    <source>
        <dbReference type="Proteomes" id="UP000192596"/>
    </source>
</evidence>
<comment type="caution">
    <text evidence="1">The sequence shown here is derived from an EMBL/GenBank/DDBJ whole genome shotgun (WGS) entry which is preliminary data.</text>
</comment>
<keyword evidence="2" id="KW-1185">Reference proteome</keyword>
<sequence length="327" mass="36478">MANPTTANATTDTRVLATASEGFRRGVTGRWAAAKTLWLRHPITKNVVQMKVLALYVVDDTFVLEGMKFDPQSSQTALPFQLSELAQDGWPVPGARLIALASARLLYRTFLGNLYGASLQFPPPKGDRLSRLSSITSSDQALSQNGPTVFLSLALPYATRCLGDSEAMYDAVRHMVAQAPRLGSTRDETEAPEAWHTIAEILDETDISKLQQRMEKQRKHTYDKSQALEKEFLALQEVLHPRRMRSYDPTHSAVDRVAKLVVEARLLTDNFTLSDDNLLLTLDGDVEAPSKHHHYISALTHLDDLPIFCTSLRNLIHSIVELVDGRF</sequence>
<accession>A0A1V8SBZ9</accession>
<reference evidence="2" key="1">
    <citation type="submission" date="2017-03" db="EMBL/GenBank/DDBJ databases">
        <title>Genomes of endolithic fungi from Antarctica.</title>
        <authorList>
            <person name="Coleine C."/>
            <person name="Masonjones S."/>
            <person name="Stajich J.E."/>
        </authorList>
    </citation>
    <scope>NUCLEOTIDE SEQUENCE [LARGE SCALE GENOMIC DNA]</scope>
    <source>
        <strain evidence="2">CCFEE 5527</strain>
    </source>
</reference>
<name>A0A1V8SBZ9_9PEZI</name>
<dbReference type="AlphaFoldDB" id="A0A1V8SBZ9"/>
<gene>
    <name evidence="1" type="ORF">B0A48_17316</name>
</gene>